<feature type="compositionally biased region" description="Basic and acidic residues" evidence="1">
    <location>
        <begin position="275"/>
        <end position="285"/>
    </location>
</feature>
<dbReference type="OrthoDB" id="5032844at2759"/>
<feature type="compositionally biased region" description="Polar residues" evidence="1">
    <location>
        <begin position="7"/>
        <end position="18"/>
    </location>
</feature>
<feature type="region of interest" description="Disordered" evidence="1">
    <location>
        <begin position="139"/>
        <end position="170"/>
    </location>
</feature>
<feature type="region of interest" description="Disordered" evidence="1">
    <location>
        <begin position="291"/>
        <end position="316"/>
    </location>
</feature>
<comment type="caution">
    <text evidence="3">The sequence shown here is derived from an EMBL/GenBank/DDBJ whole genome shotgun (WGS) entry which is preliminary data.</text>
</comment>
<name>A0A2S4L934_9HYPO</name>
<dbReference type="PROSITE" id="PS00028">
    <property type="entry name" value="ZINC_FINGER_C2H2_1"/>
    <property type="match status" value="1"/>
</dbReference>
<feature type="domain" description="C2H2-type" evidence="2">
    <location>
        <begin position="357"/>
        <end position="380"/>
    </location>
</feature>
<dbReference type="SMART" id="SM00355">
    <property type="entry name" value="ZnF_C2H2"/>
    <property type="match status" value="2"/>
</dbReference>
<accession>A0A2S4L934</accession>
<dbReference type="Proteomes" id="UP000237481">
    <property type="component" value="Unassembled WGS sequence"/>
</dbReference>
<proteinExistence type="predicted"/>
<gene>
    <name evidence="3" type="ORF">TPAR_00846</name>
</gene>
<evidence type="ECO:0000259" key="2">
    <source>
        <dbReference type="PROSITE" id="PS00028"/>
    </source>
</evidence>
<evidence type="ECO:0000313" key="4">
    <source>
        <dbReference type="Proteomes" id="UP000237481"/>
    </source>
</evidence>
<dbReference type="AlphaFoldDB" id="A0A2S4L934"/>
<reference evidence="3 4" key="1">
    <citation type="submission" date="2018-01" db="EMBL/GenBank/DDBJ databases">
        <title>Harnessing the power of phylogenomics to disentangle the directionality and signatures of interkingdom host jumping in the parasitic fungal genus Tolypocladium.</title>
        <authorList>
            <person name="Quandt C.A."/>
            <person name="Patterson W."/>
            <person name="Spatafora J.W."/>
        </authorList>
    </citation>
    <scope>NUCLEOTIDE SEQUENCE [LARGE SCALE GENOMIC DNA]</scope>
    <source>
        <strain evidence="3 4">NRBC 100945</strain>
    </source>
</reference>
<dbReference type="InterPro" id="IPR013087">
    <property type="entry name" value="Znf_C2H2_type"/>
</dbReference>
<keyword evidence="4" id="KW-1185">Reference proteome</keyword>
<dbReference type="EMBL" id="PKSG01000085">
    <property type="protein sequence ID" value="POR38946.1"/>
    <property type="molecule type" value="Genomic_DNA"/>
</dbReference>
<evidence type="ECO:0000313" key="3">
    <source>
        <dbReference type="EMBL" id="POR38946.1"/>
    </source>
</evidence>
<feature type="region of interest" description="Disordered" evidence="1">
    <location>
        <begin position="1"/>
        <end position="47"/>
    </location>
</feature>
<evidence type="ECO:0000256" key="1">
    <source>
        <dbReference type="SAM" id="MobiDB-lite"/>
    </source>
</evidence>
<feature type="compositionally biased region" description="Low complexity" evidence="1">
    <location>
        <begin position="603"/>
        <end position="612"/>
    </location>
</feature>
<sequence>MEPATNGARQKSTAHSRVTGTPHTHTHTHAHQPARVARGHHPETHQEGGDALSALAMNVLRDLLEALSPGSSFLSPHVFVVARVPVRLPSSNSLSRFATIRDAGRELPLVRLARPGHHKRGQRASLELRYSLTIIHQSNPNDNGGSPLLLSSAHLTNPKRTQRKRKRLGTTTPAAATAMFPFRPADDANVRPLTDEDHQQLLRLVQRYGIPSLLCALTGSPDSSAASTLSASTLLSSITAPSLAWTSSEASQCKSDNASLHTQCTWPEAAPDMPSMHEPEPTKISERSWLDSPAPVASPLPPSDVTSHPSPRLMAPTSKKYQCPMCFLDNSPVGFGRKSDFKKHLHNFHGSDVVWICRTKNCHLSFSTERAYSTHAKEAHRLKALPNSAARTELCNQVVFACGFDACKDRLFEAQTADDASAARDKHFEHIAKHFEDGFDVKHWEYRVQMQNLMRQPQVKHIWKTCIWPKEKRQQLFWRPRSSGDLKRMLECRHLGNDIPALVRLAYILGTAPFTSPGTPPPSEIDMYFQLPYRSLCSIDSPGHSTASLSPKSEDDAASTFTLPKRRSSRSSLTQSVFRLPSRHGKRSSRPPTPASVMGGGASSASSVSAVSSGGGDVVMGDDLTGGPHPGTPFPIPNETVWPVDAPKFAPEVPPGLPKQMNTPIENPPLMYPMQMEHNPHQSWYTMEAFDPYHHPPQVGVPHGLYDYTMNASQTSTVRPATPVPHKRPASWGRVVSMESL</sequence>
<organism evidence="3 4">
    <name type="scientific">Tolypocladium paradoxum</name>
    <dbReference type="NCBI Taxonomy" id="94208"/>
    <lineage>
        <taxon>Eukaryota</taxon>
        <taxon>Fungi</taxon>
        <taxon>Dikarya</taxon>
        <taxon>Ascomycota</taxon>
        <taxon>Pezizomycotina</taxon>
        <taxon>Sordariomycetes</taxon>
        <taxon>Hypocreomycetidae</taxon>
        <taxon>Hypocreales</taxon>
        <taxon>Ophiocordycipitaceae</taxon>
        <taxon>Tolypocladium</taxon>
    </lineage>
</organism>
<protein>
    <recommendedName>
        <fullName evidence="2">C2H2-type domain-containing protein</fullName>
    </recommendedName>
</protein>
<dbReference type="STRING" id="94208.A0A2S4L934"/>
<feature type="region of interest" description="Disordered" evidence="1">
    <location>
        <begin position="542"/>
        <end position="633"/>
    </location>
</feature>
<feature type="region of interest" description="Disordered" evidence="1">
    <location>
        <begin position="266"/>
        <end position="285"/>
    </location>
</feature>